<feature type="transmembrane region" description="Helical" evidence="6">
    <location>
        <begin position="240"/>
        <end position="261"/>
    </location>
</feature>
<dbReference type="PANTHER" id="PTHR23502:SF138">
    <property type="entry name" value="MAJOR FACILITATOR SUPERFAMILY (MFS) PROFILE DOMAIN-CONTAINING PROTEIN-RELATED"/>
    <property type="match status" value="1"/>
</dbReference>
<evidence type="ECO:0000256" key="4">
    <source>
        <dbReference type="ARBA" id="ARBA00023136"/>
    </source>
</evidence>
<dbReference type="Gene3D" id="1.20.1250.20">
    <property type="entry name" value="MFS general substrate transporter like domains"/>
    <property type="match status" value="1"/>
</dbReference>
<dbReference type="CDD" id="cd17323">
    <property type="entry name" value="MFS_Tpo1_MDR_like"/>
    <property type="match status" value="1"/>
</dbReference>
<feature type="transmembrane region" description="Helical" evidence="6">
    <location>
        <begin position="180"/>
        <end position="198"/>
    </location>
</feature>
<dbReference type="PANTHER" id="PTHR23502">
    <property type="entry name" value="MAJOR FACILITATOR SUPERFAMILY"/>
    <property type="match status" value="1"/>
</dbReference>
<feature type="compositionally biased region" description="Basic and acidic residues" evidence="5">
    <location>
        <begin position="601"/>
        <end position="612"/>
    </location>
</feature>
<name>A0AAV9NHU3_9EURO</name>
<dbReference type="InterPro" id="IPR011701">
    <property type="entry name" value="MFS"/>
</dbReference>
<dbReference type="RefSeq" id="XP_064708708.1">
    <property type="nucleotide sequence ID" value="XM_064855119.1"/>
</dbReference>
<keyword evidence="4 6" id="KW-0472">Membrane</keyword>
<dbReference type="SUPFAM" id="SSF103473">
    <property type="entry name" value="MFS general substrate transporter"/>
    <property type="match status" value="1"/>
</dbReference>
<feature type="transmembrane region" description="Helical" evidence="6">
    <location>
        <begin position="375"/>
        <end position="394"/>
    </location>
</feature>
<feature type="transmembrane region" description="Helical" evidence="6">
    <location>
        <begin position="452"/>
        <end position="473"/>
    </location>
</feature>
<evidence type="ECO:0000256" key="2">
    <source>
        <dbReference type="ARBA" id="ARBA00022692"/>
    </source>
</evidence>
<organism evidence="8 9">
    <name type="scientific">Exophiala bonariae</name>
    <dbReference type="NCBI Taxonomy" id="1690606"/>
    <lineage>
        <taxon>Eukaryota</taxon>
        <taxon>Fungi</taxon>
        <taxon>Dikarya</taxon>
        <taxon>Ascomycota</taxon>
        <taxon>Pezizomycotina</taxon>
        <taxon>Eurotiomycetes</taxon>
        <taxon>Chaetothyriomycetidae</taxon>
        <taxon>Chaetothyriales</taxon>
        <taxon>Herpotrichiellaceae</taxon>
        <taxon>Exophiala</taxon>
    </lineage>
</organism>
<dbReference type="GO" id="GO:0022857">
    <property type="term" value="F:transmembrane transporter activity"/>
    <property type="evidence" value="ECO:0007669"/>
    <property type="project" value="InterPro"/>
</dbReference>
<feature type="region of interest" description="Disordered" evidence="5">
    <location>
        <begin position="586"/>
        <end position="612"/>
    </location>
</feature>
<comment type="subcellular location">
    <subcellularLocation>
        <location evidence="1">Membrane</location>
        <topology evidence="1">Multi-pass membrane protein</topology>
    </subcellularLocation>
</comment>
<evidence type="ECO:0000313" key="9">
    <source>
        <dbReference type="Proteomes" id="UP001358417"/>
    </source>
</evidence>
<dbReference type="AlphaFoldDB" id="A0AAV9NHU3"/>
<feature type="transmembrane region" description="Helical" evidence="6">
    <location>
        <begin position="479"/>
        <end position="504"/>
    </location>
</feature>
<evidence type="ECO:0000259" key="7">
    <source>
        <dbReference type="PROSITE" id="PS50850"/>
    </source>
</evidence>
<sequence length="612" mass="67517">MDALDRNLIDAEVDADRGRSNRLSYIASYGPDVERQCQPTDASRISQDSYDQLSSTLTHAATLRSLHPLEMERIRTQRTQHLNTVGSRPLIGARKYSTATIRTTNTLGAGRPVPSNRKEEYIVEFDSYEDPEHPQNFPFPKKLIQSAILSFITFVASFSSAVFSAAIPQVSENFHVSTEVGILGISLYVLGFAFGPILWGPGSEILGRRLPLQISMFGFAIFAVASATAKDYQTLMLTRFFSGFFAAGPLAIVPACFADLYDDATRGLAITVFAMTVFVGPFASFVGGFIVDDASLRWRWTMYISSIMGWLSFGLTLFLVESYAPAVLVAKAGRIRRETKNFAIHAKQEEIEVDFKQLLNNNFSRPIRLLVTEPIVFLITLYMSFIYGLIYLFLGAYPIVFQGVHGMNAGVGRLPFIALIIGQLLGGVYILLEQASYQRKLKKNNGVQVPEWRLPPVIVGAVCFSIGLFWFGWTGYTKSIHWLAPTASGIVTGFGILCIFLQCFNYLIDTYLMFAASCIAANSLLRSFFGAGFPLFADQMFHNLGIQWAGTLLGCLAAVMVPIPVVFYLYGERIRGWSRVSGLGDGTGSAHGGGSASRPPRTMDDVEKEEVV</sequence>
<dbReference type="Pfam" id="PF07690">
    <property type="entry name" value="MFS_1"/>
    <property type="match status" value="1"/>
</dbReference>
<proteinExistence type="predicted"/>
<feature type="transmembrane region" description="Helical" evidence="6">
    <location>
        <begin position="210"/>
        <end position="228"/>
    </location>
</feature>
<dbReference type="InterPro" id="IPR020846">
    <property type="entry name" value="MFS_dom"/>
</dbReference>
<dbReference type="InterPro" id="IPR036259">
    <property type="entry name" value="MFS_trans_sf"/>
</dbReference>
<evidence type="ECO:0000256" key="1">
    <source>
        <dbReference type="ARBA" id="ARBA00004141"/>
    </source>
</evidence>
<evidence type="ECO:0000256" key="5">
    <source>
        <dbReference type="SAM" id="MobiDB-lite"/>
    </source>
</evidence>
<feature type="transmembrane region" description="Helical" evidence="6">
    <location>
        <begin position="548"/>
        <end position="570"/>
    </location>
</feature>
<feature type="transmembrane region" description="Helical" evidence="6">
    <location>
        <begin position="303"/>
        <end position="330"/>
    </location>
</feature>
<evidence type="ECO:0000256" key="3">
    <source>
        <dbReference type="ARBA" id="ARBA00022989"/>
    </source>
</evidence>
<comment type="caution">
    <text evidence="8">The sequence shown here is derived from an EMBL/GenBank/DDBJ whole genome shotgun (WGS) entry which is preliminary data.</text>
</comment>
<gene>
    <name evidence="8" type="ORF">LTR84_011590</name>
</gene>
<dbReference type="PROSITE" id="PS50850">
    <property type="entry name" value="MFS"/>
    <property type="match status" value="1"/>
</dbReference>
<protein>
    <recommendedName>
        <fullName evidence="7">Major facilitator superfamily (MFS) profile domain-containing protein</fullName>
    </recommendedName>
</protein>
<dbReference type="GeneID" id="89979740"/>
<evidence type="ECO:0000256" key="6">
    <source>
        <dbReference type="SAM" id="Phobius"/>
    </source>
</evidence>
<dbReference type="GO" id="GO:0005886">
    <property type="term" value="C:plasma membrane"/>
    <property type="evidence" value="ECO:0007669"/>
    <property type="project" value="TreeGrafter"/>
</dbReference>
<dbReference type="Proteomes" id="UP001358417">
    <property type="component" value="Unassembled WGS sequence"/>
</dbReference>
<accession>A0AAV9NHU3</accession>
<dbReference type="FunFam" id="1.20.1250.20:FF:000011">
    <property type="entry name" value="MFS multidrug transporter, putative"/>
    <property type="match status" value="1"/>
</dbReference>
<feature type="transmembrane region" description="Helical" evidence="6">
    <location>
        <begin position="511"/>
        <end position="536"/>
    </location>
</feature>
<dbReference type="EMBL" id="JAVRRD010000006">
    <property type="protein sequence ID" value="KAK5057590.1"/>
    <property type="molecule type" value="Genomic_DNA"/>
</dbReference>
<feature type="compositionally biased region" description="Gly residues" evidence="5">
    <location>
        <begin position="586"/>
        <end position="595"/>
    </location>
</feature>
<keyword evidence="2 6" id="KW-0812">Transmembrane</keyword>
<evidence type="ECO:0000313" key="8">
    <source>
        <dbReference type="EMBL" id="KAK5057590.1"/>
    </source>
</evidence>
<feature type="domain" description="Major facilitator superfamily (MFS) profile" evidence="7">
    <location>
        <begin position="145"/>
        <end position="612"/>
    </location>
</feature>
<feature type="transmembrane region" description="Helical" evidence="6">
    <location>
        <begin position="414"/>
        <end position="432"/>
    </location>
</feature>
<keyword evidence="9" id="KW-1185">Reference proteome</keyword>
<keyword evidence="3 6" id="KW-1133">Transmembrane helix</keyword>
<reference evidence="8 9" key="1">
    <citation type="submission" date="2023-08" db="EMBL/GenBank/DDBJ databases">
        <title>Black Yeasts Isolated from many extreme environments.</title>
        <authorList>
            <person name="Coleine C."/>
            <person name="Stajich J.E."/>
            <person name="Selbmann L."/>
        </authorList>
    </citation>
    <scope>NUCLEOTIDE SEQUENCE [LARGE SCALE GENOMIC DNA]</scope>
    <source>
        <strain evidence="8 9">CCFEE 5792</strain>
    </source>
</reference>
<feature type="transmembrane region" description="Helical" evidence="6">
    <location>
        <begin position="268"/>
        <end position="291"/>
    </location>
</feature>
<feature type="transmembrane region" description="Helical" evidence="6">
    <location>
        <begin position="147"/>
        <end position="168"/>
    </location>
</feature>